<dbReference type="Pfam" id="PF09037">
    <property type="entry name" value="Sulphotransf"/>
    <property type="match status" value="1"/>
</dbReference>
<organism evidence="3 4">
    <name type="scientific">Deinococcus peraridilitoris (strain DSM 19664 / LMG 22246 / CIP 109416 / KR-200)</name>
    <dbReference type="NCBI Taxonomy" id="937777"/>
    <lineage>
        <taxon>Bacteria</taxon>
        <taxon>Thermotogati</taxon>
        <taxon>Deinococcota</taxon>
        <taxon>Deinococci</taxon>
        <taxon>Deinococcales</taxon>
        <taxon>Deinococcaceae</taxon>
        <taxon>Deinococcus</taxon>
    </lineage>
</organism>
<evidence type="ECO:0000259" key="2">
    <source>
        <dbReference type="Pfam" id="PF09037"/>
    </source>
</evidence>
<keyword evidence="1" id="KW-0732">Signal</keyword>
<dbReference type="Proteomes" id="UP000010467">
    <property type="component" value="Chromosome"/>
</dbReference>
<dbReference type="AlphaFoldDB" id="L0A3C8"/>
<feature type="signal peptide" evidence="1">
    <location>
        <begin position="1"/>
        <end position="22"/>
    </location>
</feature>
<dbReference type="KEGG" id="dpd:Deipe_2186"/>
<keyword evidence="4" id="KW-1185">Reference proteome</keyword>
<sequence length="242" mass="27828">MRPRQSYTIWFAQRTGSTLLYAALASTGLAGRPGEWLLTDQDQSSAGLPELQEIWRRGTTPNGVFGVKCSWDGPLFEQWFGVFRKASPLPQDASRPVVWDSAFPNGKHIFMTRRNKVRLAVSWWRAIVSGEWHRVHGQPPLQADLADRYDFAAIRHLLLEADLREAAVQEFFSQGDITPLTLVYEDFVANYEETVHRVLDFLDLGEAPVLQPHYDRIADEVAEAWVQRFRQESQSGWTKRIW</sequence>
<dbReference type="HOGENOM" id="CLU_098614_0_0_0"/>
<evidence type="ECO:0000256" key="1">
    <source>
        <dbReference type="SAM" id="SignalP"/>
    </source>
</evidence>
<dbReference type="PATRIC" id="fig|937777.3.peg.2188"/>
<evidence type="ECO:0000313" key="3">
    <source>
        <dbReference type="EMBL" id="AFZ67672.1"/>
    </source>
</evidence>
<dbReference type="SUPFAM" id="SSF52540">
    <property type="entry name" value="P-loop containing nucleoside triphosphate hydrolases"/>
    <property type="match status" value="1"/>
</dbReference>
<accession>L0A3C8</accession>
<feature type="chain" id="PRO_5003939585" description="Sulphotransferase Stf0 domain-containing protein" evidence="1">
    <location>
        <begin position="23"/>
        <end position="242"/>
    </location>
</feature>
<dbReference type="InterPro" id="IPR024628">
    <property type="entry name" value="Sulfotransferase_Stf0_dom"/>
</dbReference>
<dbReference type="RefSeq" id="WP_015235975.1">
    <property type="nucleotide sequence ID" value="NC_019793.1"/>
</dbReference>
<dbReference type="InterPro" id="IPR015124">
    <property type="entry name" value="Stf0"/>
</dbReference>
<dbReference type="eggNOG" id="COG4424">
    <property type="taxonomic scope" value="Bacteria"/>
</dbReference>
<dbReference type="GO" id="GO:0016740">
    <property type="term" value="F:transferase activity"/>
    <property type="evidence" value="ECO:0007669"/>
    <property type="project" value="InterPro"/>
</dbReference>
<name>L0A3C8_DEIPD</name>
<evidence type="ECO:0000313" key="4">
    <source>
        <dbReference type="Proteomes" id="UP000010467"/>
    </source>
</evidence>
<gene>
    <name evidence="3" type="ordered locus">Deipe_2186</name>
</gene>
<dbReference type="InterPro" id="IPR027417">
    <property type="entry name" value="P-loop_NTPase"/>
</dbReference>
<feature type="domain" description="Sulphotransferase Stf0" evidence="2">
    <location>
        <begin position="6"/>
        <end position="232"/>
    </location>
</feature>
<dbReference type="STRING" id="937777.Deipe_2186"/>
<proteinExistence type="predicted"/>
<protein>
    <recommendedName>
        <fullName evidence="2">Sulphotransferase Stf0 domain-containing protein</fullName>
    </recommendedName>
</protein>
<dbReference type="PIRSF" id="PIRSF021497">
    <property type="entry name" value="Sulphotransferase_Stf0"/>
    <property type="match status" value="1"/>
</dbReference>
<dbReference type="Gene3D" id="3.40.50.300">
    <property type="entry name" value="P-loop containing nucleotide triphosphate hydrolases"/>
    <property type="match status" value="1"/>
</dbReference>
<reference evidence="4" key="1">
    <citation type="submission" date="2012-03" db="EMBL/GenBank/DDBJ databases">
        <title>Complete sequence of chromosome of Deinococcus peraridilitoris DSM 19664.</title>
        <authorList>
            <person name="Lucas S."/>
            <person name="Copeland A."/>
            <person name="Lapidus A."/>
            <person name="Glavina del Rio T."/>
            <person name="Dalin E."/>
            <person name="Tice H."/>
            <person name="Bruce D."/>
            <person name="Goodwin L."/>
            <person name="Pitluck S."/>
            <person name="Peters L."/>
            <person name="Mikhailova N."/>
            <person name="Lu M."/>
            <person name="Kyrpides N."/>
            <person name="Mavromatis K."/>
            <person name="Ivanova N."/>
            <person name="Brettin T."/>
            <person name="Detter J.C."/>
            <person name="Han C."/>
            <person name="Larimer F."/>
            <person name="Land M."/>
            <person name="Hauser L."/>
            <person name="Markowitz V."/>
            <person name="Cheng J.-F."/>
            <person name="Hugenholtz P."/>
            <person name="Woyke T."/>
            <person name="Wu D."/>
            <person name="Pukall R."/>
            <person name="Steenblock K."/>
            <person name="Brambilla E."/>
            <person name="Klenk H.-P."/>
            <person name="Eisen J.A."/>
        </authorList>
    </citation>
    <scope>NUCLEOTIDE SEQUENCE [LARGE SCALE GENOMIC DNA]</scope>
    <source>
        <strain evidence="4">DSM 19664 / LMG 22246 / CIP 109416 / KR-200</strain>
    </source>
</reference>
<dbReference type="EMBL" id="CP003382">
    <property type="protein sequence ID" value="AFZ67672.1"/>
    <property type="molecule type" value="Genomic_DNA"/>
</dbReference>